<dbReference type="EMBL" id="CYKH01000669">
    <property type="protein sequence ID" value="CUG13370.1"/>
    <property type="molecule type" value="Genomic_DNA"/>
</dbReference>
<dbReference type="Proteomes" id="UP000051952">
    <property type="component" value="Unassembled WGS sequence"/>
</dbReference>
<evidence type="ECO:0000313" key="2">
    <source>
        <dbReference type="Proteomes" id="UP000051952"/>
    </source>
</evidence>
<dbReference type="AlphaFoldDB" id="A0A0S4J469"/>
<feature type="non-terminal residue" evidence="1">
    <location>
        <position position="1"/>
    </location>
</feature>
<dbReference type="VEuPathDB" id="TriTrypDB:BSAL_74835"/>
<name>A0A0S4J469_BODSA</name>
<keyword evidence="2" id="KW-1185">Reference proteome</keyword>
<accession>A0A0S4J469</accession>
<gene>
    <name evidence="1" type="ORF">BSAL_74835</name>
</gene>
<protein>
    <submittedName>
        <fullName evidence="1">Uncharacterized protein</fullName>
    </submittedName>
</protein>
<evidence type="ECO:0000313" key="1">
    <source>
        <dbReference type="EMBL" id="CUG13370.1"/>
    </source>
</evidence>
<proteinExistence type="predicted"/>
<organism evidence="1 2">
    <name type="scientific">Bodo saltans</name>
    <name type="common">Flagellated protozoan</name>
    <dbReference type="NCBI Taxonomy" id="75058"/>
    <lineage>
        <taxon>Eukaryota</taxon>
        <taxon>Discoba</taxon>
        <taxon>Euglenozoa</taxon>
        <taxon>Kinetoplastea</taxon>
        <taxon>Metakinetoplastina</taxon>
        <taxon>Eubodonida</taxon>
        <taxon>Bodonidae</taxon>
        <taxon>Bodo</taxon>
    </lineage>
</organism>
<reference evidence="2" key="1">
    <citation type="submission" date="2015-09" db="EMBL/GenBank/DDBJ databases">
        <authorList>
            <consortium name="Pathogen Informatics"/>
        </authorList>
    </citation>
    <scope>NUCLEOTIDE SEQUENCE [LARGE SCALE GENOMIC DNA]</scope>
    <source>
        <strain evidence="2">Lake Konstanz</strain>
    </source>
</reference>
<sequence length="648" mass="72097">PQHRGAPPLKCPAINDRGTATHFLVHPYGYFIPEANLMFVDHFHRDHHQASSPGGRGGVPPSTLHTASPHPFLWDWHIVLPSVSPGGDAAGVTYPRIEVLFAVEDEVWYTLSLRYSRFAWTVRRTGQNTQRTMEILAAGGALPFYPYFNRCEERSPLVYDKNYSSRRDGVRCLWQLPLDTFHATLGLPGVRHIVHHDDVPPVEESSSLIHRLLRQLQTDEDAAAVELHHLPLTLPHKEGTNNETNSLCRCTQSNSTLTGLPCRCTIHPNNNNNTQPPRPAGLMTTTTQNDNACECFSRFLFLKRARVNVKQVGTVDWVGDNVLSLTSESFFFCRPISRSDDAHGGNTRGSKTNSTRLPTDFFFAAQSAGATTRTVAKHAAAQHINETAHRAVQQSLQDFTQAHLTCGAGMASLLRIIRYEEPRRVLHLVNHNDVTTGNNGVCGLAELGISYARNVADGIEHWTQEEEDAEEMSMPRLNSNRGDVPAGSSNNVTFLPSSKTGWTMESFLRWKSTERIRHAYAYGYFYAHRHAPPPLAPVLGLNMTTPHDVCLTMLRGFDLIIFGGVIPGPRRVPCYDAIIQLLERPPRSTVSTAAHNDPPFSPEQENRLVRFVVIDESDRPVSDDGAYHELVKNGAWVFSVNAPAPCAP</sequence>